<dbReference type="InterPro" id="IPR043128">
    <property type="entry name" value="Rev_trsase/Diguanyl_cyclase"/>
</dbReference>
<dbReference type="SUPFAM" id="SSF55785">
    <property type="entry name" value="PYP-like sensor domain (PAS domain)"/>
    <property type="match status" value="2"/>
</dbReference>
<dbReference type="AlphaFoldDB" id="A0A0J6VDE2"/>
<feature type="domain" description="PAC" evidence="2">
    <location>
        <begin position="219"/>
        <end position="271"/>
    </location>
</feature>
<dbReference type="SMART" id="SM00086">
    <property type="entry name" value="PAC"/>
    <property type="match status" value="2"/>
</dbReference>
<keyword evidence="5" id="KW-1185">Reference proteome</keyword>
<proteinExistence type="predicted"/>
<gene>
    <name evidence="4" type="primary">gmr_5</name>
    <name evidence="4" type="ORF">MCHLDSM_06935</name>
</gene>
<dbReference type="SMR" id="A0A0J6VDE2"/>
<comment type="caution">
    <text evidence="4">The sequence shown here is derived from an EMBL/GenBank/DDBJ whole genome shotgun (WGS) entry which is preliminary data.</text>
</comment>
<keyword evidence="4" id="KW-0378">Hydrolase</keyword>
<feature type="domain" description="PAS" evidence="1">
    <location>
        <begin position="21"/>
        <end position="72"/>
    </location>
</feature>
<dbReference type="InterPro" id="IPR035965">
    <property type="entry name" value="PAS-like_dom_sf"/>
</dbReference>
<dbReference type="Pfam" id="PF08447">
    <property type="entry name" value="PAS_3"/>
    <property type="match status" value="1"/>
</dbReference>
<dbReference type="InterPro" id="IPR052155">
    <property type="entry name" value="Biofilm_reg_signaling"/>
</dbReference>
<name>A0A0J6VDE2_9MYCO</name>
<dbReference type="NCBIfam" id="TIGR00254">
    <property type="entry name" value="GGDEF"/>
    <property type="match status" value="1"/>
</dbReference>
<dbReference type="Pfam" id="PF00990">
    <property type="entry name" value="GGDEF"/>
    <property type="match status" value="1"/>
</dbReference>
<feature type="domain" description="GGDEF" evidence="3">
    <location>
        <begin position="301"/>
        <end position="425"/>
    </location>
</feature>
<protein>
    <submittedName>
        <fullName evidence="4">Cyclic di-GMP phosphodiesterase Gmr</fullName>
        <ecNumber evidence="4">3.1.4.52</ecNumber>
    </submittedName>
</protein>
<dbReference type="InterPro" id="IPR013655">
    <property type="entry name" value="PAS_fold_3"/>
</dbReference>
<reference evidence="4 5" key="1">
    <citation type="journal article" date="2015" name="Genome Biol. Evol.">
        <title>Characterization of Three Mycobacterium spp. with Potential Use in Bioremediation by Genome Sequencing and Comparative Genomics.</title>
        <authorList>
            <person name="Das S."/>
            <person name="Pettersson B.M."/>
            <person name="Behra P.R."/>
            <person name="Ramesh M."/>
            <person name="Dasgupta S."/>
            <person name="Bhattacharya A."/>
            <person name="Kirsebom L.A."/>
        </authorList>
    </citation>
    <scope>NUCLEOTIDE SEQUENCE [LARGE SCALE GENOMIC DNA]</scope>
    <source>
        <strain evidence="4 5">DSM 43826</strain>
    </source>
</reference>
<dbReference type="InterPro" id="IPR000014">
    <property type="entry name" value="PAS"/>
</dbReference>
<dbReference type="Pfam" id="PF08448">
    <property type="entry name" value="PAS_4"/>
    <property type="match status" value="1"/>
</dbReference>
<accession>A0A0J6VDE2</accession>
<dbReference type="EMBL" id="JYNL01000069">
    <property type="protein sequence ID" value="KMO67682.1"/>
    <property type="molecule type" value="Genomic_DNA"/>
</dbReference>
<dbReference type="PANTHER" id="PTHR44757">
    <property type="entry name" value="DIGUANYLATE CYCLASE DGCP"/>
    <property type="match status" value="1"/>
</dbReference>
<dbReference type="NCBIfam" id="TIGR00229">
    <property type="entry name" value="sensory_box"/>
    <property type="match status" value="2"/>
</dbReference>
<dbReference type="PROSITE" id="PS50887">
    <property type="entry name" value="GGDEF"/>
    <property type="match status" value="1"/>
</dbReference>
<dbReference type="InterPro" id="IPR000160">
    <property type="entry name" value="GGDEF_dom"/>
</dbReference>
<dbReference type="STRING" id="37916.MCHLDSM_06935"/>
<dbReference type="GO" id="GO:0071111">
    <property type="term" value="F:cyclic-guanylate-specific phosphodiesterase activity"/>
    <property type="evidence" value="ECO:0007669"/>
    <property type="project" value="UniProtKB-EC"/>
</dbReference>
<dbReference type="InterPro" id="IPR029787">
    <property type="entry name" value="Nucleotide_cyclase"/>
</dbReference>
<dbReference type="CDD" id="cd00130">
    <property type="entry name" value="PAS"/>
    <property type="match status" value="2"/>
</dbReference>
<dbReference type="Gene3D" id="3.30.450.20">
    <property type="entry name" value="PAS domain"/>
    <property type="match status" value="2"/>
</dbReference>
<sequence length="425" mass="46725">MVQRDVVAEPATGARLEGSDETSQLRRFIDSLPALVGYWDRERRNVIANAAYLEYFGMTPGQIRGRHIREVLGEAVYALNLPHIDGVLAGREQLFERTLIDQNGMTRHTQASYVPDIVDDEVRGFVVQVTDVTARVEAERTRDEAVRLFEISMAHAPVGTVVVDTAGIVLQANPAFCALMRCTEQDLVGGDFRRFVHPDNLESGEAEFTALVNGTTPHLSSERRYLRADGTAVWLQRDLVLVPAARNGQDVAVAQFQDVTARRAAEVELARLAVTDQLTGLPNRRALVERLEQHHAGSPDEPIGVLFIDLDGFKHVNDVHGHAVGDAVLSAAAQRLAELVEPPNSAYRLGGDEFVVVTPAASGSDGQPTLLRRITTELSEPYRTATTPVRLAASVGYAQGIVDDVESLLRAADAEMYRHKSRRRR</sequence>
<dbReference type="EC" id="3.1.4.52" evidence="4"/>
<dbReference type="SMART" id="SM00267">
    <property type="entry name" value="GGDEF"/>
    <property type="match status" value="1"/>
</dbReference>
<dbReference type="Proteomes" id="UP000036513">
    <property type="component" value="Unassembled WGS sequence"/>
</dbReference>
<dbReference type="CDD" id="cd01949">
    <property type="entry name" value="GGDEF"/>
    <property type="match status" value="1"/>
</dbReference>
<organism evidence="4 5">
    <name type="scientific">Mycolicibacterium chlorophenolicum</name>
    <dbReference type="NCBI Taxonomy" id="37916"/>
    <lineage>
        <taxon>Bacteria</taxon>
        <taxon>Bacillati</taxon>
        <taxon>Actinomycetota</taxon>
        <taxon>Actinomycetes</taxon>
        <taxon>Mycobacteriales</taxon>
        <taxon>Mycobacteriaceae</taxon>
        <taxon>Mycolicibacterium</taxon>
    </lineage>
</organism>
<dbReference type="PROSITE" id="PS50113">
    <property type="entry name" value="PAC"/>
    <property type="match status" value="1"/>
</dbReference>
<evidence type="ECO:0000259" key="3">
    <source>
        <dbReference type="PROSITE" id="PS50887"/>
    </source>
</evidence>
<evidence type="ECO:0000313" key="5">
    <source>
        <dbReference type="Proteomes" id="UP000036513"/>
    </source>
</evidence>
<dbReference type="SUPFAM" id="SSF55073">
    <property type="entry name" value="Nucleotide cyclase"/>
    <property type="match status" value="1"/>
</dbReference>
<feature type="domain" description="PAS" evidence="1">
    <location>
        <begin position="141"/>
        <end position="215"/>
    </location>
</feature>
<evidence type="ECO:0000313" key="4">
    <source>
        <dbReference type="EMBL" id="KMO67682.1"/>
    </source>
</evidence>
<dbReference type="SMART" id="SM00091">
    <property type="entry name" value="PAS"/>
    <property type="match status" value="2"/>
</dbReference>
<evidence type="ECO:0000259" key="1">
    <source>
        <dbReference type="PROSITE" id="PS50112"/>
    </source>
</evidence>
<dbReference type="InterPro" id="IPR001610">
    <property type="entry name" value="PAC"/>
</dbReference>
<dbReference type="PANTHER" id="PTHR44757:SF2">
    <property type="entry name" value="BIOFILM ARCHITECTURE MAINTENANCE PROTEIN MBAA"/>
    <property type="match status" value="1"/>
</dbReference>
<dbReference type="Gene3D" id="3.30.70.270">
    <property type="match status" value="1"/>
</dbReference>
<dbReference type="PATRIC" id="fig|37916.4.peg.6951"/>
<dbReference type="InterPro" id="IPR013656">
    <property type="entry name" value="PAS_4"/>
</dbReference>
<evidence type="ECO:0000259" key="2">
    <source>
        <dbReference type="PROSITE" id="PS50113"/>
    </source>
</evidence>
<dbReference type="PROSITE" id="PS50112">
    <property type="entry name" value="PAS"/>
    <property type="match status" value="2"/>
</dbReference>
<dbReference type="InterPro" id="IPR000700">
    <property type="entry name" value="PAS-assoc_C"/>
</dbReference>